<dbReference type="InterPro" id="IPR010865">
    <property type="entry name" value="DUF1499"/>
</dbReference>
<dbReference type="InParanoid" id="A0A7X0JW01"/>
<protein>
    <submittedName>
        <fullName evidence="2">Uncharacterized protein (DUF1499 family)</fullName>
    </submittedName>
</protein>
<sequence>MNTSSPKKPWTIWLITLQVVLLGILPILILAYRSGSLDLGKGFLGSALLMLIVAALGALALLVCLYALFAKNTALRNSSLVAVFIGALPVFAILGTVGLAAFSVPPIHDISTDTSRPPLFVSALVERSESDNSIDYNSEKLPDIQAKSYPDIKPLRLSSSPLDTFNKAKKVVEDMGWALQWEDAKTGHIEALVESAVFGFKDDVIIRIEPSASGSVLDMRSASRVGVSDLGANAKRIRAFMDAMQR</sequence>
<keyword evidence="1" id="KW-0812">Transmembrane</keyword>
<dbReference type="Pfam" id="PF07386">
    <property type="entry name" value="DUF1499"/>
    <property type="match status" value="1"/>
</dbReference>
<reference evidence="2 3" key="1">
    <citation type="submission" date="2020-08" db="EMBL/GenBank/DDBJ databases">
        <title>Genomic Encyclopedia of Type Strains, Phase IV (KMG-IV): sequencing the most valuable type-strain genomes for metagenomic binning, comparative biology and taxonomic classification.</title>
        <authorList>
            <person name="Goeker M."/>
        </authorList>
    </citation>
    <scope>NUCLEOTIDE SEQUENCE [LARGE SCALE GENOMIC DNA]</scope>
    <source>
        <strain evidence="2 3">DSM 22368</strain>
    </source>
</reference>
<evidence type="ECO:0000313" key="3">
    <source>
        <dbReference type="Proteomes" id="UP000528457"/>
    </source>
</evidence>
<keyword evidence="1" id="KW-0472">Membrane</keyword>
<accession>A0A7X0JW01</accession>
<proteinExistence type="predicted"/>
<evidence type="ECO:0000256" key="1">
    <source>
        <dbReference type="SAM" id="Phobius"/>
    </source>
</evidence>
<dbReference type="AlphaFoldDB" id="A0A7X0JW01"/>
<name>A0A7X0JW01_9GAMM</name>
<comment type="caution">
    <text evidence="2">The sequence shown here is derived from an EMBL/GenBank/DDBJ whole genome shotgun (WGS) entry which is preliminary data.</text>
</comment>
<organism evidence="2 3">
    <name type="scientific">Pseudoteredinibacter isoporae</name>
    <dbReference type="NCBI Taxonomy" id="570281"/>
    <lineage>
        <taxon>Bacteria</taxon>
        <taxon>Pseudomonadati</taxon>
        <taxon>Pseudomonadota</taxon>
        <taxon>Gammaproteobacteria</taxon>
        <taxon>Cellvibrionales</taxon>
        <taxon>Cellvibrionaceae</taxon>
        <taxon>Pseudoteredinibacter</taxon>
    </lineage>
</organism>
<dbReference type="RefSeq" id="WP_166848303.1">
    <property type="nucleotide sequence ID" value="NZ_JAAONY010000003.1"/>
</dbReference>
<gene>
    <name evidence="2" type="ORF">HNR48_003582</name>
</gene>
<dbReference type="Proteomes" id="UP000528457">
    <property type="component" value="Unassembled WGS sequence"/>
</dbReference>
<feature type="transmembrane region" description="Helical" evidence="1">
    <location>
        <begin position="80"/>
        <end position="102"/>
    </location>
</feature>
<feature type="transmembrane region" description="Helical" evidence="1">
    <location>
        <begin position="44"/>
        <end position="68"/>
    </location>
</feature>
<feature type="transmembrane region" description="Helical" evidence="1">
    <location>
        <begin position="12"/>
        <end position="32"/>
    </location>
</feature>
<keyword evidence="1" id="KW-1133">Transmembrane helix</keyword>
<keyword evidence="3" id="KW-1185">Reference proteome</keyword>
<dbReference type="EMBL" id="JACHHT010000003">
    <property type="protein sequence ID" value="MBB6523280.1"/>
    <property type="molecule type" value="Genomic_DNA"/>
</dbReference>
<evidence type="ECO:0000313" key="2">
    <source>
        <dbReference type="EMBL" id="MBB6523280.1"/>
    </source>
</evidence>